<dbReference type="OrthoDB" id="2159041at2759"/>
<evidence type="ECO:0000313" key="2">
    <source>
        <dbReference type="EMBL" id="TPX65913.1"/>
    </source>
</evidence>
<sequence>MEHFTNWCLICERKLEHDGIYCSIKCLKTDFISSTRAEYGPVGTVHEQKLHRDLTRLGVFTDLVELKRSCTVQRNLNQRGSEHEWAQPHEKDCPPSPTPSASSMSSSISSSSSAFSSISSEEASEFCPTRAFLSPAFSLQIKSRRRRTH</sequence>
<dbReference type="Pfam" id="PF12855">
    <property type="entry name" value="Ecl1"/>
    <property type="match status" value="1"/>
</dbReference>
<keyword evidence="3" id="KW-1185">Reference proteome</keyword>
<organism evidence="2 3">
    <name type="scientific">Chytriomyces confervae</name>
    <dbReference type="NCBI Taxonomy" id="246404"/>
    <lineage>
        <taxon>Eukaryota</taxon>
        <taxon>Fungi</taxon>
        <taxon>Fungi incertae sedis</taxon>
        <taxon>Chytridiomycota</taxon>
        <taxon>Chytridiomycota incertae sedis</taxon>
        <taxon>Chytridiomycetes</taxon>
        <taxon>Chytridiales</taxon>
        <taxon>Chytriomycetaceae</taxon>
        <taxon>Chytriomyces</taxon>
    </lineage>
</organism>
<evidence type="ECO:0000256" key="1">
    <source>
        <dbReference type="SAM" id="MobiDB-lite"/>
    </source>
</evidence>
<dbReference type="EMBL" id="QEAP01000464">
    <property type="protein sequence ID" value="TPX65913.1"/>
    <property type="molecule type" value="Genomic_DNA"/>
</dbReference>
<dbReference type="AlphaFoldDB" id="A0A507EPA6"/>
<dbReference type="Proteomes" id="UP000320333">
    <property type="component" value="Unassembled WGS sequence"/>
</dbReference>
<name>A0A507EPA6_9FUNG</name>
<accession>A0A507EPA6</accession>
<protein>
    <submittedName>
        <fullName evidence="2">Uncharacterized protein</fullName>
    </submittedName>
</protein>
<comment type="caution">
    <text evidence="2">The sequence shown here is derived from an EMBL/GenBank/DDBJ whole genome shotgun (WGS) entry which is preliminary data.</text>
</comment>
<feature type="compositionally biased region" description="Basic and acidic residues" evidence="1">
    <location>
        <begin position="80"/>
        <end position="93"/>
    </location>
</feature>
<dbReference type="InterPro" id="IPR024368">
    <property type="entry name" value="Ecl1/2/3"/>
</dbReference>
<proteinExistence type="predicted"/>
<evidence type="ECO:0000313" key="3">
    <source>
        <dbReference type="Proteomes" id="UP000320333"/>
    </source>
</evidence>
<gene>
    <name evidence="2" type="ORF">CcCBS67573_g07977</name>
</gene>
<feature type="compositionally biased region" description="Low complexity" evidence="1">
    <location>
        <begin position="100"/>
        <end position="112"/>
    </location>
</feature>
<reference evidence="2 3" key="1">
    <citation type="journal article" date="2019" name="Sci. Rep.">
        <title>Comparative genomics of chytrid fungi reveal insights into the obligate biotrophic and pathogenic lifestyle of Synchytrium endobioticum.</title>
        <authorList>
            <person name="van de Vossenberg B.T.L.H."/>
            <person name="Warris S."/>
            <person name="Nguyen H.D.T."/>
            <person name="van Gent-Pelzer M.P.E."/>
            <person name="Joly D.L."/>
            <person name="van de Geest H.C."/>
            <person name="Bonants P.J.M."/>
            <person name="Smith D.S."/>
            <person name="Levesque C.A."/>
            <person name="van der Lee T.A.J."/>
        </authorList>
    </citation>
    <scope>NUCLEOTIDE SEQUENCE [LARGE SCALE GENOMIC DNA]</scope>
    <source>
        <strain evidence="2 3">CBS 675.73</strain>
    </source>
</reference>
<feature type="region of interest" description="Disordered" evidence="1">
    <location>
        <begin position="77"/>
        <end position="112"/>
    </location>
</feature>